<accession>A0ABX5YTK7</accession>
<evidence type="ECO:0000313" key="1">
    <source>
        <dbReference type="EMBL" id="QEG18945.1"/>
    </source>
</evidence>
<protein>
    <submittedName>
        <fullName evidence="1">Uncharacterized protein</fullName>
    </submittedName>
</protein>
<sequence length="72" mass="8119">MEKGRDTIEGQGQIMGGTVYTLDRFMLETGLKRVALDSARRNGLTVRKVGRRCFIYGQDFIDHLLSPDTVQS</sequence>
<organism evidence="1 2">
    <name type="scientific">Gimesia maris</name>
    <dbReference type="NCBI Taxonomy" id="122"/>
    <lineage>
        <taxon>Bacteria</taxon>
        <taxon>Pseudomonadati</taxon>
        <taxon>Planctomycetota</taxon>
        <taxon>Planctomycetia</taxon>
        <taxon>Planctomycetales</taxon>
        <taxon>Planctomycetaceae</taxon>
        <taxon>Gimesia</taxon>
    </lineage>
</organism>
<dbReference type="RefSeq" id="WP_149303304.1">
    <property type="nucleotide sequence ID" value="NZ_CP042910.1"/>
</dbReference>
<name>A0ABX5YTK7_9PLAN</name>
<reference evidence="1 2" key="1">
    <citation type="submission" date="2019-08" db="EMBL/GenBank/DDBJ databases">
        <title>Deep-cultivation of Planctomycetes and their phenomic and genomic characterization uncovers novel biology.</title>
        <authorList>
            <person name="Wiegand S."/>
            <person name="Jogler M."/>
            <person name="Boedeker C."/>
            <person name="Pinto D."/>
            <person name="Vollmers J."/>
            <person name="Rivas-Marin E."/>
            <person name="Kohn T."/>
            <person name="Peeters S.H."/>
            <person name="Heuer A."/>
            <person name="Rast P."/>
            <person name="Oberbeckmann S."/>
            <person name="Bunk B."/>
            <person name="Jeske O."/>
            <person name="Meyerdierks A."/>
            <person name="Storesund J.E."/>
            <person name="Kallscheuer N."/>
            <person name="Luecker S."/>
            <person name="Lage O.M."/>
            <person name="Pohl T."/>
            <person name="Merkel B.J."/>
            <person name="Hornburger P."/>
            <person name="Mueller R.-W."/>
            <person name="Bruemmer F."/>
            <person name="Labrenz M."/>
            <person name="Spormann A.M."/>
            <person name="Op den Camp H."/>
            <person name="Overmann J."/>
            <person name="Amann R."/>
            <person name="Jetten M.S.M."/>
            <person name="Mascher T."/>
            <person name="Medema M.H."/>
            <person name="Devos D.P."/>
            <person name="Kaster A.-K."/>
            <person name="Ovreas L."/>
            <person name="Rohde M."/>
            <person name="Galperin M.Y."/>
            <person name="Jogler C."/>
        </authorList>
    </citation>
    <scope>NUCLEOTIDE SEQUENCE [LARGE SCALE GENOMIC DNA]</scope>
    <source>
        <strain evidence="1 2">DSM 8797</strain>
    </source>
</reference>
<dbReference type="GeneID" id="98649287"/>
<dbReference type="Proteomes" id="UP000322887">
    <property type="component" value="Chromosome"/>
</dbReference>
<evidence type="ECO:0000313" key="2">
    <source>
        <dbReference type="Proteomes" id="UP000322887"/>
    </source>
</evidence>
<dbReference type="EMBL" id="CP042910">
    <property type="protein sequence ID" value="QEG18945.1"/>
    <property type="molecule type" value="Genomic_DNA"/>
</dbReference>
<keyword evidence="2" id="KW-1185">Reference proteome</keyword>
<proteinExistence type="predicted"/>
<gene>
    <name evidence="1" type="ORF">GmarT_48400</name>
</gene>